<gene>
    <name evidence="1" type="ORF">BJ212DRAFT_1304883</name>
</gene>
<evidence type="ECO:0000313" key="2">
    <source>
        <dbReference type="Proteomes" id="UP000807769"/>
    </source>
</evidence>
<evidence type="ECO:0000313" key="1">
    <source>
        <dbReference type="EMBL" id="KAG1802346.1"/>
    </source>
</evidence>
<protein>
    <submittedName>
        <fullName evidence="1">Uncharacterized protein</fullName>
    </submittedName>
</protein>
<name>A0A9P7DSX8_9AGAM</name>
<accession>A0A9P7DSX8</accession>
<dbReference type="EMBL" id="JABBWG010000082">
    <property type="protein sequence ID" value="KAG1802346.1"/>
    <property type="molecule type" value="Genomic_DNA"/>
</dbReference>
<dbReference type="Proteomes" id="UP000807769">
    <property type="component" value="Unassembled WGS sequence"/>
</dbReference>
<keyword evidence="2" id="KW-1185">Reference proteome</keyword>
<organism evidence="1 2">
    <name type="scientific">Suillus subaureus</name>
    <dbReference type="NCBI Taxonomy" id="48587"/>
    <lineage>
        <taxon>Eukaryota</taxon>
        <taxon>Fungi</taxon>
        <taxon>Dikarya</taxon>
        <taxon>Basidiomycota</taxon>
        <taxon>Agaricomycotina</taxon>
        <taxon>Agaricomycetes</taxon>
        <taxon>Agaricomycetidae</taxon>
        <taxon>Boletales</taxon>
        <taxon>Suillineae</taxon>
        <taxon>Suillaceae</taxon>
        <taxon>Suillus</taxon>
    </lineage>
</organism>
<sequence length="131" mass="15483">MIIEDVTGKMLRLATNVFVTQDELLPDSPHRQRAENAPEMDEETKNWLILDDFAKDFNTIKYKFAAHPLPLYHNDHLVQPEHANEILNGAIVEVQFHIQHWHIKEFDSFQATAEKIYQDNPYQKERVIMKK</sequence>
<dbReference type="OrthoDB" id="2632733at2759"/>
<proteinExistence type="predicted"/>
<dbReference type="AlphaFoldDB" id="A0A9P7DSX8"/>
<comment type="caution">
    <text evidence="1">The sequence shown here is derived from an EMBL/GenBank/DDBJ whole genome shotgun (WGS) entry which is preliminary data.</text>
</comment>
<reference evidence="1" key="1">
    <citation type="journal article" date="2020" name="New Phytol.">
        <title>Comparative genomics reveals dynamic genome evolution in host specialist ectomycorrhizal fungi.</title>
        <authorList>
            <person name="Lofgren L.A."/>
            <person name="Nguyen N.H."/>
            <person name="Vilgalys R."/>
            <person name="Ruytinx J."/>
            <person name="Liao H.L."/>
            <person name="Branco S."/>
            <person name="Kuo A."/>
            <person name="LaButti K."/>
            <person name="Lipzen A."/>
            <person name="Andreopoulos W."/>
            <person name="Pangilinan J."/>
            <person name="Riley R."/>
            <person name="Hundley H."/>
            <person name="Na H."/>
            <person name="Barry K."/>
            <person name="Grigoriev I.V."/>
            <person name="Stajich J.E."/>
            <person name="Kennedy P.G."/>
        </authorList>
    </citation>
    <scope>NUCLEOTIDE SEQUENCE</scope>
    <source>
        <strain evidence="1">MN1</strain>
    </source>
</reference>
<dbReference type="GeneID" id="64627704"/>
<dbReference type="RefSeq" id="XP_041186230.1">
    <property type="nucleotide sequence ID" value="XM_041333687.1"/>
</dbReference>